<evidence type="ECO:0000313" key="3">
    <source>
        <dbReference type="Proteomes" id="UP000220102"/>
    </source>
</evidence>
<reference evidence="2 3" key="1">
    <citation type="submission" date="2017-10" db="EMBL/GenBank/DDBJ databases">
        <title>Draft genome of Longibacter Salinarum.</title>
        <authorList>
            <person name="Goh K.M."/>
            <person name="Shamsir M.S."/>
            <person name="Lim S.W."/>
        </authorList>
    </citation>
    <scope>NUCLEOTIDE SEQUENCE [LARGE SCALE GENOMIC DNA]</scope>
    <source>
        <strain evidence="2 3">KCTC 52045</strain>
    </source>
</reference>
<sequence>MTVDVIVVMPLAEQRGGAELMLKQLVTTPPEAAPTTIHWHVVFLEDGPMVDECRSEWSDTHVFPAGRLRHVMSYGRTIRQLVELGKDVQARGILGWMSKGHVYGGPAAFTLGCPAFWFQLGLPADVHWMDRLATAIPARRVLTCSNAGAKAQAALFPHRRTAVVHPGTDVRHFAPGPEHRSAIRRRLGLDETAPTAVIVGRLQRWKGMHVFIESIDQVRQDYPDVQGIVVGGKHDLEPEYPQYLKDLIQRRNLEESIHMVGFQSNVRDWMHAADVVVHASDREPFGIVVIEAMASARPVIASDTAGPTEVIEHGQTGLLTPYGDAEAMAKAIVRYFGDAEFSDRVAHNAAIRARSFSVKAFASRINELLIAETTDAVDVPSPRPTLAR</sequence>
<dbReference type="GO" id="GO:0016757">
    <property type="term" value="F:glycosyltransferase activity"/>
    <property type="evidence" value="ECO:0007669"/>
    <property type="project" value="InterPro"/>
</dbReference>
<dbReference type="EMBL" id="PDEQ01000006">
    <property type="protein sequence ID" value="PEN12817.1"/>
    <property type="molecule type" value="Genomic_DNA"/>
</dbReference>
<dbReference type="PANTHER" id="PTHR12526">
    <property type="entry name" value="GLYCOSYLTRANSFERASE"/>
    <property type="match status" value="1"/>
</dbReference>
<name>A0A2A8CW49_9BACT</name>
<dbReference type="RefSeq" id="WP_098076215.1">
    <property type="nucleotide sequence ID" value="NZ_PDEQ01000006.1"/>
</dbReference>
<dbReference type="Gene3D" id="3.40.50.2000">
    <property type="entry name" value="Glycogen Phosphorylase B"/>
    <property type="match status" value="2"/>
</dbReference>
<proteinExistence type="predicted"/>
<comment type="caution">
    <text evidence="2">The sequence shown here is derived from an EMBL/GenBank/DDBJ whole genome shotgun (WGS) entry which is preliminary data.</text>
</comment>
<keyword evidence="3" id="KW-1185">Reference proteome</keyword>
<evidence type="ECO:0000313" key="2">
    <source>
        <dbReference type="EMBL" id="PEN12817.1"/>
    </source>
</evidence>
<organism evidence="2 3">
    <name type="scientific">Longibacter salinarum</name>
    <dbReference type="NCBI Taxonomy" id="1850348"/>
    <lineage>
        <taxon>Bacteria</taxon>
        <taxon>Pseudomonadati</taxon>
        <taxon>Rhodothermota</taxon>
        <taxon>Rhodothermia</taxon>
        <taxon>Rhodothermales</taxon>
        <taxon>Salisaetaceae</taxon>
        <taxon>Longibacter</taxon>
    </lineage>
</organism>
<dbReference type="Pfam" id="PF00534">
    <property type="entry name" value="Glycos_transf_1"/>
    <property type="match status" value="1"/>
</dbReference>
<gene>
    <name evidence="2" type="ORF">CRI94_12490</name>
</gene>
<dbReference type="OrthoDB" id="9806653at2"/>
<dbReference type="SUPFAM" id="SSF53756">
    <property type="entry name" value="UDP-Glycosyltransferase/glycogen phosphorylase"/>
    <property type="match status" value="1"/>
</dbReference>
<keyword evidence="2" id="KW-0808">Transferase</keyword>
<dbReference type="AlphaFoldDB" id="A0A2A8CW49"/>
<dbReference type="Proteomes" id="UP000220102">
    <property type="component" value="Unassembled WGS sequence"/>
</dbReference>
<protein>
    <submittedName>
        <fullName evidence="2">Glycosyl transferase family 1</fullName>
    </submittedName>
</protein>
<accession>A0A2A8CW49</accession>
<dbReference type="InterPro" id="IPR001296">
    <property type="entry name" value="Glyco_trans_1"/>
</dbReference>
<evidence type="ECO:0000259" key="1">
    <source>
        <dbReference type="Pfam" id="PF00534"/>
    </source>
</evidence>
<dbReference type="CDD" id="cd03801">
    <property type="entry name" value="GT4_PimA-like"/>
    <property type="match status" value="1"/>
</dbReference>
<feature type="domain" description="Glycosyl transferase family 1" evidence="1">
    <location>
        <begin position="181"/>
        <end position="349"/>
    </location>
</feature>